<dbReference type="AlphaFoldDB" id="A0A1F4S2Z8"/>
<dbReference type="GO" id="GO:0016787">
    <property type="term" value="F:hydrolase activity"/>
    <property type="evidence" value="ECO:0007669"/>
    <property type="project" value="UniProtKB-KW"/>
</dbReference>
<dbReference type="InterPro" id="IPR000073">
    <property type="entry name" value="AB_hydrolase_1"/>
</dbReference>
<keyword evidence="1" id="KW-0378">Hydrolase</keyword>
<dbReference type="EMBL" id="MEUA01000031">
    <property type="protein sequence ID" value="OGC14749.1"/>
    <property type="molecule type" value="Genomic_DNA"/>
</dbReference>
<dbReference type="SUPFAM" id="SSF53474">
    <property type="entry name" value="alpha/beta-Hydrolases"/>
    <property type="match status" value="1"/>
</dbReference>
<dbReference type="InterPro" id="IPR050266">
    <property type="entry name" value="AB_hydrolase_sf"/>
</dbReference>
<accession>A0A1F4S2Z8</accession>
<dbReference type="Proteomes" id="UP000177905">
    <property type="component" value="Unassembled WGS sequence"/>
</dbReference>
<evidence type="ECO:0000259" key="2">
    <source>
        <dbReference type="Pfam" id="PF00561"/>
    </source>
</evidence>
<reference evidence="3 4" key="1">
    <citation type="journal article" date="2016" name="Nat. Commun.">
        <title>Thousands of microbial genomes shed light on interconnected biogeochemical processes in an aquifer system.</title>
        <authorList>
            <person name="Anantharaman K."/>
            <person name="Brown C.T."/>
            <person name="Hug L.A."/>
            <person name="Sharon I."/>
            <person name="Castelle C.J."/>
            <person name="Probst A.J."/>
            <person name="Thomas B.C."/>
            <person name="Singh A."/>
            <person name="Wilkins M.J."/>
            <person name="Karaoz U."/>
            <person name="Brodie E.L."/>
            <person name="Williams K.H."/>
            <person name="Hubbard S.S."/>
            <person name="Banfield J.F."/>
        </authorList>
    </citation>
    <scope>NUCLEOTIDE SEQUENCE [LARGE SCALE GENOMIC DNA]</scope>
</reference>
<gene>
    <name evidence="3" type="ORF">A2290_08645</name>
</gene>
<protein>
    <recommendedName>
        <fullName evidence="2">AB hydrolase-1 domain-containing protein</fullName>
    </recommendedName>
</protein>
<comment type="caution">
    <text evidence="3">The sequence shown here is derived from an EMBL/GenBank/DDBJ whole genome shotgun (WGS) entry which is preliminary data.</text>
</comment>
<dbReference type="PANTHER" id="PTHR43798:SF31">
    <property type="entry name" value="AB HYDROLASE SUPERFAMILY PROTEIN YCLE"/>
    <property type="match status" value="1"/>
</dbReference>
<proteinExistence type="predicted"/>
<organism evidence="3 4">
    <name type="scientific">candidate division WOR-1 bacterium RIFOXYB2_FULL_36_35</name>
    <dbReference type="NCBI Taxonomy" id="1802578"/>
    <lineage>
        <taxon>Bacteria</taxon>
        <taxon>Bacillati</taxon>
        <taxon>Saganbacteria</taxon>
    </lineage>
</organism>
<evidence type="ECO:0000313" key="3">
    <source>
        <dbReference type="EMBL" id="OGC14749.1"/>
    </source>
</evidence>
<dbReference type="PRINTS" id="PR00111">
    <property type="entry name" value="ABHYDROLASE"/>
</dbReference>
<dbReference type="Pfam" id="PF00561">
    <property type="entry name" value="Abhydrolase_1"/>
    <property type="match status" value="1"/>
</dbReference>
<dbReference type="PANTHER" id="PTHR43798">
    <property type="entry name" value="MONOACYLGLYCEROL LIPASE"/>
    <property type="match status" value="1"/>
</dbReference>
<feature type="domain" description="AB hydrolase-1" evidence="2">
    <location>
        <begin position="43"/>
        <end position="206"/>
    </location>
</feature>
<dbReference type="Gene3D" id="3.40.50.1820">
    <property type="entry name" value="alpha/beta hydrolase"/>
    <property type="match status" value="1"/>
</dbReference>
<evidence type="ECO:0000256" key="1">
    <source>
        <dbReference type="ARBA" id="ARBA00022801"/>
    </source>
</evidence>
<dbReference type="GO" id="GO:0016020">
    <property type="term" value="C:membrane"/>
    <property type="evidence" value="ECO:0007669"/>
    <property type="project" value="TreeGrafter"/>
</dbReference>
<dbReference type="InterPro" id="IPR029058">
    <property type="entry name" value="AB_hydrolase_fold"/>
</dbReference>
<sequence length="226" mass="26327">MSDIIKYMMTLMFIHGFATGPSIWDGQIKEFLKDFNVTTDSEKITDLDNVVIVAWSMGGWKAFKLYSEYPQKIKGLVLVSSFAKYLKSDDYPYGINPALLRKLEKKFMVDYKEGMKYFYRLVFGNADYDYLIDKIPPHKKEDIVLWFERLKKEDFRAFLPEVKVPTLLIHGDHDQVVPVEASKYMNTKIVSSELEIFNGGGHALFIAEIDKFNLIARNFIRQFSFP</sequence>
<name>A0A1F4S2Z8_UNCSA</name>
<evidence type="ECO:0000313" key="4">
    <source>
        <dbReference type="Proteomes" id="UP000177905"/>
    </source>
</evidence>